<sequence>MYFVDKDQLILKLTYLNQLIKDYESNKGNHYAFERIAQMLIESSVDIGNMIIDGFILRDPGNYKDVIDILELEGVISKSTQRYVNETVDIRKQFAHHYTELDNSKIQPLFDEALPYYEQFIQEVTQFLEKENVPVTAFGKGDNK</sequence>
<protein>
    <submittedName>
        <fullName evidence="5">DUF86 domain-containing protein</fullName>
    </submittedName>
</protein>
<organism evidence="5 6">
    <name type="scientific">Staphylococcus haemolyticus</name>
    <dbReference type="NCBI Taxonomy" id="1283"/>
    <lineage>
        <taxon>Bacteria</taxon>
        <taxon>Bacillati</taxon>
        <taxon>Bacillota</taxon>
        <taxon>Bacilli</taxon>
        <taxon>Bacillales</taxon>
        <taxon>Staphylococcaceae</taxon>
        <taxon>Staphylococcus</taxon>
    </lineage>
</organism>
<dbReference type="InterPro" id="IPR037038">
    <property type="entry name" value="HepT-like_sf"/>
</dbReference>
<dbReference type="STRING" id="1283.ShL2_01884"/>
<keyword evidence="1" id="KW-1277">Toxin-antitoxin system</keyword>
<dbReference type="Gene3D" id="1.20.120.580">
    <property type="entry name" value="bsu32300-like"/>
    <property type="match status" value="1"/>
</dbReference>
<dbReference type="AlphaFoldDB" id="A0A2A1KBJ2"/>
<proteinExistence type="inferred from homology"/>
<reference evidence="5 6" key="1">
    <citation type="submission" date="2017-11" db="EMBL/GenBank/DDBJ databases">
        <authorList>
            <person name="Founou R.C."/>
            <person name="Founou L."/>
            <person name="Allam M."/>
            <person name="Ismail A."/>
            <person name="Essack S.Y."/>
        </authorList>
    </citation>
    <scope>NUCLEOTIDE SEQUENCE [LARGE SCALE GENOMIC DNA]</scope>
    <source>
        <strain evidence="5 6">G811N2B1</strain>
    </source>
</reference>
<evidence type="ECO:0000256" key="4">
    <source>
        <dbReference type="ARBA" id="ARBA00024207"/>
    </source>
</evidence>
<dbReference type="PANTHER" id="PTHR33397:SF5">
    <property type="entry name" value="RNASE YUTE-RELATED"/>
    <property type="match status" value="1"/>
</dbReference>
<dbReference type="GeneID" id="93781383"/>
<dbReference type="RefSeq" id="WP_037559183.1">
    <property type="nucleotide sequence ID" value="NZ_BKAY01000020.1"/>
</dbReference>
<dbReference type="InterPro" id="IPR008201">
    <property type="entry name" value="HepT-like"/>
</dbReference>
<keyword evidence="3" id="KW-0378">Hydrolase</keyword>
<gene>
    <name evidence="5" type="ORF">CV019_09030</name>
</gene>
<evidence type="ECO:0000313" key="6">
    <source>
        <dbReference type="Proteomes" id="UP000238153"/>
    </source>
</evidence>
<keyword evidence="2" id="KW-0540">Nuclease</keyword>
<comment type="similarity">
    <text evidence="4">Belongs to the HepT RNase toxin family.</text>
</comment>
<dbReference type="InterPro" id="IPR052379">
    <property type="entry name" value="Type_VII_TA_RNase"/>
</dbReference>
<dbReference type="GO" id="GO:0110001">
    <property type="term" value="C:toxin-antitoxin complex"/>
    <property type="evidence" value="ECO:0007669"/>
    <property type="project" value="InterPro"/>
</dbReference>
<dbReference type="EMBL" id="PGWX01000341">
    <property type="protein sequence ID" value="PPJ73778.1"/>
    <property type="molecule type" value="Genomic_DNA"/>
</dbReference>
<dbReference type="Proteomes" id="UP000238153">
    <property type="component" value="Unassembled WGS sequence"/>
</dbReference>
<evidence type="ECO:0000313" key="5">
    <source>
        <dbReference type="EMBL" id="PPJ73778.1"/>
    </source>
</evidence>
<dbReference type="PANTHER" id="PTHR33397">
    <property type="entry name" value="UPF0331 PROTEIN YUTE"/>
    <property type="match status" value="1"/>
</dbReference>
<comment type="caution">
    <text evidence="5">The sequence shown here is derived from an EMBL/GenBank/DDBJ whole genome shotgun (WGS) entry which is preliminary data.</text>
</comment>
<accession>A0A2A1KBJ2</accession>
<dbReference type="GO" id="GO:0016787">
    <property type="term" value="F:hydrolase activity"/>
    <property type="evidence" value="ECO:0007669"/>
    <property type="project" value="UniProtKB-KW"/>
</dbReference>
<dbReference type="GO" id="GO:0004540">
    <property type="term" value="F:RNA nuclease activity"/>
    <property type="evidence" value="ECO:0007669"/>
    <property type="project" value="InterPro"/>
</dbReference>
<evidence type="ECO:0000256" key="2">
    <source>
        <dbReference type="ARBA" id="ARBA00022722"/>
    </source>
</evidence>
<name>A0A2A1KBJ2_STAHA</name>
<evidence type="ECO:0000256" key="1">
    <source>
        <dbReference type="ARBA" id="ARBA00022649"/>
    </source>
</evidence>
<evidence type="ECO:0000256" key="3">
    <source>
        <dbReference type="ARBA" id="ARBA00022801"/>
    </source>
</evidence>
<dbReference type="Pfam" id="PF01934">
    <property type="entry name" value="HepT-like"/>
    <property type="match status" value="1"/>
</dbReference>